<organism evidence="4 5">
    <name type="scientific">Shewanella canadensis</name>
    <dbReference type="NCBI Taxonomy" id="271096"/>
    <lineage>
        <taxon>Bacteria</taxon>
        <taxon>Pseudomonadati</taxon>
        <taxon>Pseudomonadota</taxon>
        <taxon>Gammaproteobacteria</taxon>
        <taxon>Alteromonadales</taxon>
        <taxon>Shewanellaceae</taxon>
        <taxon>Shewanella</taxon>
    </lineage>
</organism>
<feature type="domain" description="Sulfatase N-terminal" evidence="3">
    <location>
        <begin position="199"/>
        <end position="523"/>
    </location>
</feature>
<sequence length="699" mass="80194">MYAIKPENSGEVSMQRTFWRTNALMLLSLILLYNFRQLLQYYSSFSIATAMIHVNQTHLLSQGLLIDLAQFGLLILLLHLIWSLIITLSCRPWFYLIRHEGIRTQIWLIISLSHFTLVFATNAYLFPTSLLGFLRDTPLASPLGLTVLGGLITTQFLWSLYHLIGRNATLGLVMVTLSISYISTSKVDETYDPIDKTSPNVFIIGIDALRPDHLGYRNRDNHFTPNIDKFLSEASIFDETYTPQARTYVAWMSLLSGQYPIKNGARFNLAPPELVQTEFPLIRELKQQGYMTTYAMDERRFNQIDEEYGFDQVVGPKIGAADAIITNIADIPLINLFIKLPLSEILFPYLYMNRAYGKAYDPILFNQTVSSSLSTNKPNFLAVHFCQLHWPYTSKDFIDMDSAKWKGNYNHFMYQALLSKVDEQFHHFMDELMNRGFLENAIVYLVSDHGEGFMLEQDTLANHNINDSSNLNVNAWGHGTNILSQEQSNVLMAYRKFPQGSPSKPQMVSGIFSLIDIAPSLFSELNLSLERSDKAFDGIVLPKERRSKITDITEREVFVESSRPVKSINASFIDDRKVLSETASKYEVRENGRIVMLPQLHNELIGEKQRSIYYKHWQLAMLPDYEELILVDTKMKTWSSITNYQGSAPWVKMLTRLCEHYRDDQGFDKTGQCQNAITESQSMQDNNITNLNREVPSHP</sequence>
<dbReference type="InterPro" id="IPR052701">
    <property type="entry name" value="GAG_Ulvan_Degrading_Sulfatases"/>
</dbReference>
<evidence type="ECO:0000256" key="2">
    <source>
        <dbReference type="SAM" id="Phobius"/>
    </source>
</evidence>
<dbReference type="InterPro" id="IPR000917">
    <property type="entry name" value="Sulfatase_N"/>
</dbReference>
<dbReference type="EMBL" id="RXNU01000005">
    <property type="protein sequence ID" value="RTR38881.1"/>
    <property type="molecule type" value="Genomic_DNA"/>
</dbReference>
<keyword evidence="2" id="KW-0472">Membrane</keyword>
<evidence type="ECO:0000259" key="3">
    <source>
        <dbReference type="Pfam" id="PF00884"/>
    </source>
</evidence>
<feature type="transmembrane region" description="Helical" evidence="2">
    <location>
        <begin position="168"/>
        <end position="184"/>
    </location>
</feature>
<feature type="transmembrane region" description="Helical" evidence="2">
    <location>
        <begin position="139"/>
        <end position="161"/>
    </location>
</feature>
<dbReference type="PANTHER" id="PTHR43751">
    <property type="entry name" value="SULFATASE"/>
    <property type="match status" value="1"/>
</dbReference>
<dbReference type="SUPFAM" id="SSF53649">
    <property type="entry name" value="Alkaline phosphatase-like"/>
    <property type="match status" value="1"/>
</dbReference>
<dbReference type="OrthoDB" id="9803751at2"/>
<keyword evidence="5" id="KW-1185">Reference proteome</keyword>
<dbReference type="Pfam" id="PF00884">
    <property type="entry name" value="Sulfatase"/>
    <property type="match status" value="1"/>
</dbReference>
<dbReference type="Proteomes" id="UP000267448">
    <property type="component" value="Unassembled WGS sequence"/>
</dbReference>
<evidence type="ECO:0000313" key="4">
    <source>
        <dbReference type="EMBL" id="RTR38881.1"/>
    </source>
</evidence>
<dbReference type="PANTHER" id="PTHR43751:SF3">
    <property type="entry name" value="SULFATASE N-TERMINAL DOMAIN-CONTAINING PROTEIN"/>
    <property type="match status" value="1"/>
</dbReference>
<feature type="region of interest" description="Disordered" evidence="1">
    <location>
        <begin position="678"/>
        <end position="699"/>
    </location>
</feature>
<feature type="transmembrane region" description="Helical" evidence="2">
    <location>
        <begin position="17"/>
        <end position="35"/>
    </location>
</feature>
<feature type="compositionally biased region" description="Polar residues" evidence="1">
    <location>
        <begin position="678"/>
        <end position="692"/>
    </location>
</feature>
<protein>
    <submittedName>
        <fullName evidence="4">DUF229 domain-containing protein</fullName>
    </submittedName>
</protein>
<comment type="caution">
    <text evidence="4">The sequence shown here is derived from an EMBL/GenBank/DDBJ whole genome shotgun (WGS) entry which is preliminary data.</text>
</comment>
<name>A0A431WTI2_9GAMM</name>
<evidence type="ECO:0000256" key="1">
    <source>
        <dbReference type="SAM" id="MobiDB-lite"/>
    </source>
</evidence>
<dbReference type="AlphaFoldDB" id="A0A431WTI2"/>
<reference evidence="4 5" key="1">
    <citation type="submission" date="2018-12" db="EMBL/GenBank/DDBJ databases">
        <authorList>
            <person name="Yu L."/>
        </authorList>
    </citation>
    <scope>NUCLEOTIDE SEQUENCE [LARGE SCALE GENOMIC DNA]</scope>
    <source>
        <strain evidence="4 5">HAW-EB2</strain>
    </source>
</reference>
<keyword evidence="2" id="KW-0812">Transmembrane</keyword>
<proteinExistence type="predicted"/>
<feature type="transmembrane region" description="Helical" evidence="2">
    <location>
        <begin position="71"/>
        <end position="94"/>
    </location>
</feature>
<dbReference type="InterPro" id="IPR017850">
    <property type="entry name" value="Alkaline_phosphatase_core_sf"/>
</dbReference>
<accession>A0A431WTI2</accession>
<feature type="transmembrane region" description="Helical" evidence="2">
    <location>
        <begin position="106"/>
        <end position="127"/>
    </location>
</feature>
<dbReference type="Gene3D" id="3.40.720.10">
    <property type="entry name" value="Alkaline Phosphatase, subunit A"/>
    <property type="match status" value="1"/>
</dbReference>
<gene>
    <name evidence="4" type="ORF">EKG38_12050</name>
</gene>
<keyword evidence="2" id="KW-1133">Transmembrane helix</keyword>
<evidence type="ECO:0000313" key="5">
    <source>
        <dbReference type="Proteomes" id="UP000267448"/>
    </source>
</evidence>